<comment type="similarity">
    <text evidence="4">Belongs to the TonB-dependent receptor family.</text>
</comment>
<dbReference type="PANTHER" id="PTHR40980">
    <property type="entry name" value="PLUG DOMAIN-CONTAINING PROTEIN"/>
    <property type="match status" value="1"/>
</dbReference>
<dbReference type="Gene3D" id="2.60.40.1120">
    <property type="entry name" value="Carboxypeptidase-like, regulatory domain"/>
    <property type="match status" value="1"/>
</dbReference>
<dbReference type="GO" id="GO:0009279">
    <property type="term" value="C:cell outer membrane"/>
    <property type="evidence" value="ECO:0007669"/>
    <property type="project" value="UniProtKB-SubCell"/>
</dbReference>
<dbReference type="InterPro" id="IPR012910">
    <property type="entry name" value="Plug_dom"/>
</dbReference>
<evidence type="ECO:0000256" key="4">
    <source>
        <dbReference type="RuleBase" id="RU003357"/>
    </source>
</evidence>
<dbReference type="EMBL" id="QGDO01000001">
    <property type="protein sequence ID" value="PWJ43830.1"/>
    <property type="molecule type" value="Genomic_DNA"/>
</dbReference>
<dbReference type="SUPFAM" id="SSF49464">
    <property type="entry name" value="Carboxypeptidase regulatory domain-like"/>
    <property type="match status" value="1"/>
</dbReference>
<reference evidence="7 8" key="1">
    <citation type="submission" date="2018-03" db="EMBL/GenBank/DDBJ databases">
        <title>Genomic Encyclopedia of Archaeal and Bacterial Type Strains, Phase II (KMG-II): from individual species to whole genera.</title>
        <authorList>
            <person name="Goeker M."/>
        </authorList>
    </citation>
    <scope>NUCLEOTIDE SEQUENCE [LARGE SCALE GENOMIC DNA]</scope>
    <source>
        <strain evidence="7 8">DSM 28229</strain>
    </source>
</reference>
<evidence type="ECO:0000256" key="2">
    <source>
        <dbReference type="ARBA" id="ARBA00023136"/>
    </source>
</evidence>
<evidence type="ECO:0000313" key="7">
    <source>
        <dbReference type="EMBL" id="PWJ43830.1"/>
    </source>
</evidence>
<feature type="domain" description="TonB-dependent receptor-like beta-barrel" evidence="5">
    <location>
        <begin position="485"/>
        <end position="890"/>
    </location>
</feature>
<dbReference type="Pfam" id="PF00593">
    <property type="entry name" value="TonB_dep_Rec_b-barrel"/>
    <property type="match status" value="1"/>
</dbReference>
<dbReference type="PANTHER" id="PTHR40980:SF5">
    <property type="entry name" value="TONB-DEPENDENT RECEPTOR"/>
    <property type="match status" value="1"/>
</dbReference>
<dbReference type="Pfam" id="PF07715">
    <property type="entry name" value="Plug"/>
    <property type="match status" value="1"/>
</dbReference>
<keyword evidence="7" id="KW-0675">Receptor</keyword>
<evidence type="ECO:0000259" key="6">
    <source>
        <dbReference type="Pfam" id="PF07715"/>
    </source>
</evidence>
<evidence type="ECO:0000256" key="1">
    <source>
        <dbReference type="ARBA" id="ARBA00004442"/>
    </source>
</evidence>
<dbReference type="Gene3D" id="2.170.130.10">
    <property type="entry name" value="TonB-dependent receptor, plug domain"/>
    <property type="match status" value="1"/>
</dbReference>
<sequence length="968" mass="107938">MMVFTGLSAFAQKATLSGAVKDASTQEEIIGANVVIKELGTGRATDIFGNYTIDLDAGTYTVSVSYIGYKSLEKSVTITAGQAQTLNFDIDADAEQLDEVVVQGKANRESSEALMVQRQNADVMIQSIGAEEMSVKGISNVEGALTKVTGISKVGSKGVFVRGLGDRYNNVFLNGLPVPSTNPDKKVADLSMFPSVIVRNLNISKTFSPELYGDFSGATANIETKDYAEDPFFNISIGSGYNSLATFNDFYLNSDGDMEFLGVSGNGRTMPEGMLDRSQSFYEQDALDLFSTNLAPTQGTALPQVNLKISGGTSYDVGEEGVVGFVAGANFGNDYSYREGDFKTIYNPQGFYRQSNYDLKRWAYNTNSSAFANFYYEINRNNILRFNNMMFNETSNEYEELYGKYYDGEGKVLNIRNTYKQNTVTVNQLLGEHKFNEERIVLDWGVAYNTAVGSEPDRKQLFFEDITEIAGQPDFSNIRLNVGDKPDFNNRFWSESNEVEYAANFGTKIGIGQRLTETDDFQYNVRLGYQGRFKNRDFNYYQVFYNRDISGGRNQYVDLSNLDQDLNGMLESGELYISSLNRYDTEFEANQNINSYFASVDADILPSKLKVNVGVRMESESREIFYYEFQTSDPNAPLLSSEYDKNVVLPSLNLKYSLNERSNLRVAASKTVTRPGFREVLPFQYQEAVGGATILGNEELQNSFSQNLDLKYEIFPNSGEIISVGAFGKILENPIAMVALPADGNLFTYNNLTEAQVVGLEFEFTKQLASLIPIDSKLLDNTSVGLNGTYLYSYIDATNILDQTTLTNVENQLQGASPYLINADISYSALWNSGVESIFTLTYNTFGDRIYSLATDDAPDIYEKGYGTLNLIWKNKIKDNFSINLAVRNILNPDIITYQDFGIYNVKFTDGSTKTNYTYGVDPTKATRLDDVANEIFVESADKIGETRKTVTSYKKGLDFSVSLSYTF</sequence>
<dbReference type="Pfam" id="PF13715">
    <property type="entry name" value="CarbopepD_reg_2"/>
    <property type="match status" value="1"/>
</dbReference>
<proteinExistence type="inferred from homology"/>
<evidence type="ECO:0000313" key="8">
    <source>
        <dbReference type="Proteomes" id="UP000245535"/>
    </source>
</evidence>
<keyword evidence="3" id="KW-0998">Cell outer membrane</keyword>
<gene>
    <name evidence="7" type="ORF">BC781_101176</name>
</gene>
<evidence type="ECO:0000256" key="3">
    <source>
        <dbReference type="ARBA" id="ARBA00023237"/>
    </source>
</evidence>
<dbReference type="Gene3D" id="2.40.170.20">
    <property type="entry name" value="TonB-dependent receptor, beta-barrel domain"/>
    <property type="match status" value="1"/>
</dbReference>
<dbReference type="InterPro" id="IPR036942">
    <property type="entry name" value="Beta-barrel_TonB_sf"/>
</dbReference>
<evidence type="ECO:0000259" key="5">
    <source>
        <dbReference type="Pfam" id="PF00593"/>
    </source>
</evidence>
<keyword evidence="8" id="KW-1185">Reference proteome</keyword>
<name>A0A315ZF93_SEDFL</name>
<dbReference type="InterPro" id="IPR037066">
    <property type="entry name" value="Plug_dom_sf"/>
</dbReference>
<protein>
    <submittedName>
        <fullName evidence="7">Outer membrane receptor protein involved in Fe transport</fullName>
    </submittedName>
</protein>
<comment type="subcellular location">
    <subcellularLocation>
        <location evidence="1 4">Cell outer membrane</location>
    </subcellularLocation>
</comment>
<dbReference type="InterPro" id="IPR000531">
    <property type="entry name" value="Beta-barrel_TonB"/>
</dbReference>
<comment type="caution">
    <text evidence="7">The sequence shown here is derived from an EMBL/GenBank/DDBJ whole genome shotgun (WGS) entry which is preliminary data.</text>
</comment>
<accession>A0A315ZF93</accession>
<dbReference type="Proteomes" id="UP000245535">
    <property type="component" value="Unassembled WGS sequence"/>
</dbReference>
<organism evidence="7 8">
    <name type="scientific">Sediminitomix flava</name>
    <dbReference type="NCBI Taxonomy" id="379075"/>
    <lineage>
        <taxon>Bacteria</taxon>
        <taxon>Pseudomonadati</taxon>
        <taxon>Bacteroidota</taxon>
        <taxon>Cytophagia</taxon>
        <taxon>Cytophagales</taxon>
        <taxon>Flammeovirgaceae</taxon>
        <taxon>Sediminitomix</taxon>
    </lineage>
</organism>
<keyword evidence="4" id="KW-0798">TonB box</keyword>
<keyword evidence="2 4" id="KW-0472">Membrane</keyword>
<dbReference type="InterPro" id="IPR008969">
    <property type="entry name" value="CarboxyPept-like_regulatory"/>
</dbReference>
<dbReference type="SUPFAM" id="SSF56935">
    <property type="entry name" value="Porins"/>
    <property type="match status" value="1"/>
</dbReference>
<dbReference type="AlphaFoldDB" id="A0A315ZF93"/>
<feature type="domain" description="TonB-dependent receptor plug" evidence="6">
    <location>
        <begin position="119"/>
        <end position="215"/>
    </location>
</feature>